<dbReference type="AlphaFoldDB" id="A0A915K089"/>
<dbReference type="Proteomes" id="UP000887565">
    <property type="component" value="Unplaced"/>
</dbReference>
<dbReference type="WBParaSite" id="nRc.2.0.1.t32082-RA">
    <property type="protein sequence ID" value="nRc.2.0.1.t32082-RA"/>
    <property type="gene ID" value="nRc.2.0.1.g32082"/>
</dbReference>
<keyword evidence="1" id="KW-1185">Reference proteome</keyword>
<protein>
    <submittedName>
        <fullName evidence="2">Uncharacterized protein</fullName>
    </submittedName>
</protein>
<proteinExistence type="predicted"/>
<reference evidence="2" key="1">
    <citation type="submission" date="2022-11" db="UniProtKB">
        <authorList>
            <consortium name="WormBaseParasite"/>
        </authorList>
    </citation>
    <scope>IDENTIFICATION</scope>
</reference>
<accession>A0A915K089</accession>
<sequence length="64" mass="7625">MCEQFLWRLVKVLTGMVEKVKPIDTPRHKAFPWTMDIRPFHGHKAFPWKMIISLLLYLLNLSSD</sequence>
<evidence type="ECO:0000313" key="1">
    <source>
        <dbReference type="Proteomes" id="UP000887565"/>
    </source>
</evidence>
<evidence type="ECO:0000313" key="2">
    <source>
        <dbReference type="WBParaSite" id="nRc.2.0.1.t32082-RA"/>
    </source>
</evidence>
<organism evidence="1 2">
    <name type="scientific">Romanomermis culicivorax</name>
    <name type="common">Nematode worm</name>
    <dbReference type="NCBI Taxonomy" id="13658"/>
    <lineage>
        <taxon>Eukaryota</taxon>
        <taxon>Metazoa</taxon>
        <taxon>Ecdysozoa</taxon>
        <taxon>Nematoda</taxon>
        <taxon>Enoplea</taxon>
        <taxon>Dorylaimia</taxon>
        <taxon>Mermithida</taxon>
        <taxon>Mermithoidea</taxon>
        <taxon>Mermithidae</taxon>
        <taxon>Romanomermis</taxon>
    </lineage>
</organism>
<name>A0A915K089_ROMCU</name>